<dbReference type="EMBL" id="GANP01015117">
    <property type="protein sequence ID" value="JAB69351.1"/>
    <property type="molecule type" value="mRNA"/>
</dbReference>
<keyword evidence="3" id="KW-0732">Signal</keyword>
<dbReference type="InterPro" id="IPR003961">
    <property type="entry name" value="FN3_dom"/>
</dbReference>
<feature type="compositionally biased region" description="Polar residues" evidence="1">
    <location>
        <begin position="1071"/>
        <end position="1089"/>
    </location>
</feature>
<organism evidence="6">
    <name type="scientific">Ixodes ricinus</name>
    <name type="common">Common tick</name>
    <name type="synonym">Acarus ricinus</name>
    <dbReference type="NCBI Taxonomy" id="34613"/>
    <lineage>
        <taxon>Eukaryota</taxon>
        <taxon>Metazoa</taxon>
        <taxon>Ecdysozoa</taxon>
        <taxon>Arthropoda</taxon>
        <taxon>Chelicerata</taxon>
        <taxon>Arachnida</taxon>
        <taxon>Acari</taxon>
        <taxon>Parasitiformes</taxon>
        <taxon>Ixodida</taxon>
        <taxon>Ixodoidea</taxon>
        <taxon>Ixodidae</taxon>
        <taxon>Ixodinae</taxon>
        <taxon>Ixodes</taxon>
    </lineage>
</organism>
<dbReference type="Gene3D" id="2.60.40.10">
    <property type="entry name" value="Immunoglobulins"/>
    <property type="match status" value="3"/>
</dbReference>
<protein>
    <submittedName>
        <fullName evidence="6">Putative cytokine receptor-like isoform 1 nasonia vitripennis cytokine receptor-like isoform 2</fullName>
    </submittedName>
</protein>
<keyword evidence="2" id="KW-0472">Membrane</keyword>
<evidence type="ECO:0000256" key="3">
    <source>
        <dbReference type="SAM" id="SignalP"/>
    </source>
</evidence>
<feature type="domain" description="Fibronectin type-III" evidence="5">
    <location>
        <begin position="233"/>
        <end position="327"/>
    </location>
</feature>
<dbReference type="InterPro" id="IPR007110">
    <property type="entry name" value="Ig-like_dom"/>
</dbReference>
<feature type="signal peptide" evidence="3">
    <location>
        <begin position="1"/>
        <end position="19"/>
    </location>
</feature>
<name>V5IBN7_IXORI</name>
<feature type="compositionally biased region" description="Basic and acidic residues" evidence="1">
    <location>
        <begin position="965"/>
        <end position="976"/>
    </location>
</feature>
<dbReference type="AlphaFoldDB" id="V5IBN7"/>
<keyword evidence="6" id="KW-0675">Receptor</keyword>
<feature type="chain" id="PRO_5004738607" evidence="3">
    <location>
        <begin position="20"/>
        <end position="1228"/>
    </location>
</feature>
<reference evidence="6" key="1">
    <citation type="journal article" date="2015" name="Sci. Rep.">
        <title>Tissue- and time-dependent transcription in Ixodes ricinus salivary glands and midguts when blood feeding on the vertebrate host.</title>
        <authorList>
            <person name="Kotsyfakis M."/>
            <person name="Schwarz A."/>
            <person name="Erhart J."/>
            <person name="Ribeiro J.M."/>
        </authorList>
    </citation>
    <scope>NUCLEOTIDE SEQUENCE</scope>
    <source>
        <tissue evidence="6">Salivary gland and midgut</tissue>
    </source>
</reference>
<evidence type="ECO:0000313" key="6">
    <source>
        <dbReference type="EMBL" id="JAB69351.1"/>
    </source>
</evidence>
<feature type="region of interest" description="Disordered" evidence="1">
    <location>
        <begin position="1070"/>
        <end position="1096"/>
    </location>
</feature>
<dbReference type="InterPro" id="IPR036179">
    <property type="entry name" value="Ig-like_dom_sf"/>
</dbReference>
<evidence type="ECO:0000256" key="2">
    <source>
        <dbReference type="SAM" id="Phobius"/>
    </source>
</evidence>
<dbReference type="SUPFAM" id="SSF49265">
    <property type="entry name" value="Fibronectin type III"/>
    <property type="match status" value="2"/>
</dbReference>
<dbReference type="PROSITE" id="PS50853">
    <property type="entry name" value="FN3"/>
    <property type="match status" value="1"/>
</dbReference>
<dbReference type="CDD" id="cd00063">
    <property type="entry name" value="FN3"/>
    <property type="match status" value="1"/>
</dbReference>
<dbReference type="InterPro" id="IPR036116">
    <property type="entry name" value="FN3_sf"/>
</dbReference>
<feature type="domain" description="Ig-like" evidence="4">
    <location>
        <begin position="27"/>
        <end position="116"/>
    </location>
</feature>
<keyword evidence="2" id="KW-1133">Transmembrane helix</keyword>
<sequence length="1228" mass="136306">MHRVWFLASLWGVVVTVIAETTTTALPPCDVNGTASNDTTVQNGTTFEMTCLLTRWPGNEHYEIGMLRSRYDVVPASQVRRHNATSATWTRPDVQASDSGTYYCSVKGSACESVFSATALVVGYAPLEPFSEGCSGYHFEMFQCSWRTQEHHIRTRHEVFLRVGNSGVYSLIPCNVTDQIESQDLTCRLTTSGKTIYRIEEPDLHFEVIANNTYGTAKWTYVVDHFANVKLPAPSLLGCHPETDKMSISWTSFPKISTFPDILYEVRLKYDSKEEREITINNSDKVVVGGLIPNTVYNVSVRMKFAKASAELWGLYSETLQCKTKKTIPTALPKVAENGFMIQDFEDTRKVRLFYQRVAKSLWNGDRMSYVLHWCSSRGECASHKVTGERTHVDLFNLSRVESYTFQLFSENDVGRSLRSVNVLLPSSDHVMPSIQDAYVSEVKILNPTFTLAPRTMSDEVLHYTLFWCRGVDDEMGSCENDVSWATVKSSGDAWSAASCAMSGRCKYGVATRSAEAVSAMTWIDCVLPNSREYQDLLRGEDSVRYDDITDSSVQVTFLTKCAGLVASRIIRFCALRGPDEAPLGNNTAPESELEECTNSAVGSEKTVFVRNLHPETTYQVTITTVMEDGMSIRHRPVRITTQKRGSTVLATAAVVVAALLVALTVVAAIFWRRISVYIEEYKNTTVKVLIPAEFTKEPIKKSDSIRSNLREYVLNNKNLPYGIAHVLRSQNLQEQAENALSPEADCLLKDTRPGVPVLPERSLPTSDKYFDETAQHIPLFDTLSPGYSMVSSLQAKNSTPIGNAYSKFSALQDQETTQIPPLARGYSLFSSFALDNPDTKSIVKEPLTTDGTPGYSKFAPFLMGVDLRSTEKWDHGFNGQPWGRHERFSVPCEMPPSYVKVAGEVPSQPKESSQTYVKVGNEAFPLSKDHQNQSPETHKELDKHQRYVKMGYEMSPCTKNGSNETKKDNHPKDSSELEGVPDAYVKVGYDVQSAVLPELSDFYSSAAPHIFSALPQEPPDAYVEAEHDVSPAQLQKPCEGGIKESQDIPPPVTQGLSNAYVKVGYDVAPSNESQKSSQTENLSQQGKNVGNEYGAASTSDVPLVYSKVGMRAQNRDHLPENPADFIKDVSLLQKPPLHMIFSGDECQHGSPEDIMVSEKGFLNPPLDFSVLECPNYINAGLNNPDLEHSKDTCGCHPSGGYTTWAALAKPLKLGDSHYVRAVDVRPT</sequence>
<proteinExistence type="evidence at transcript level"/>
<feature type="transmembrane region" description="Helical" evidence="2">
    <location>
        <begin position="649"/>
        <end position="672"/>
    </location>
</feature>
<dbReference type="SMART" id="SM00060">
    <property type="entry name" value="FN3"/>
    <property type="match status" value="3"/>
</dbReference>
<keyword evidence="2" id="KW-0812">Transmembrane</keyword>
<dbReference type="SUPFAM" id="SSF48726">
    <property type="entry name" value="Immunoglobulin"/>
    <property type="match status" value="1"/>
</dbReference>
<evidence type="ECO:0000256" key="1">
    <source>
        <dbReference type="SAM" id="MobiDB-lite"/>
    </source>
</evidence>
<evidence type="ECO:0000259" key="4">
    <source>
        <dbReference type="PROSITE" id="PS50835"/>
    </source>
</evidence>
<dbReference type="PROSITE" id="PS50835">
    <property type="entry name" value="IG_LIKE"/>
    <property type="match status" value="1"/>
</dbReference>
<accession>V5IBN7</accession>
<feature type="region of interest" description="Disordered" evidence="1">
    <location>
        <begin position="955"/>
        <end position="980"/>
    </location>
</feature>
<dbReference type="InterPro" id="IPR013783">
    <property type="entry name" value="Ig-like_fold"/>
</dbReference>
<evidence type="ECO:0000259" key="5">
    <source>
        <dbReference type="PROSITE" id="PS50853"/>
    </source>
</evidence>